<reference evidence="1" key="6">
    <citation type="submission" date="2004-03" db="EMBL/GenBank/DDBJ databases">
        <authorList>
            <person name="Arakawa T."/>
            <person name="Carninci P."/>
            <person name="Fukuda S."/>
            <person name="Hashizume W."/>
            <person name="Hayashida K."/>
            <person name="Hori F."/>
            <person name="Iida J."/>
            <person name="Imamura K."/>
            <person name="Imotani K."/>
            <person name="Itoh M."/>
            <person name="Kanagawa S."/>
            <person name="Kawai J."/>
            <person name="Kojima M."/>
            <person name="Konno H."/>
            <person name="Murata M."/>
            <person name="Nakamura M."/>
            <person name="Ninomiya N."/>
            <person name="Nishiyori H."/>
            <person name="Nomura K."/>
            <person name="Ohno M."/>
            <person name="Sakazume N."/>
            <person name="Sano H."/>
            <person name="Sasaki D."/>
            <person name="Shibata K."/>
            <person name="Shiraki T."/>
            <person name="Tagami M."/>
            <person name="Tagami Y."/>
            <person name="Waki K."/>
            <person name="Watahiki A."/>
            <person name="Muramatsu M."/>
            <person name="Hayashizaki Y."/>
        </authorList>
    </citation>
    <scope>NUCLEOTIDE SEQUENCE</scope>
    <source>
        <strain evidence="1">C57BL/6J</strain>
        <tissue evidence="1">Thymus</tissue>
    </source>
</reference>
<reference evidence="1" key="4">
    <citation type="journal article" date="2001" name="Nature">
        <title>Functional annotation of a full-length mouse cDNA collection.</title>
        <authorList>
            <consortium name="The RIKEN Genome Exploration Research Group Phase II Team and the FANTOM Consortium"/>
        </authorList>
    </citation>
    <scope>NUCLEOTIDE SEQUENCE</scope>
    <source>
        <strain evidence="1">C57BL/6J</strain>
        <tissue evidence="1">Thymus</tissue>
    </source>
</reference>
<reference evidence="1" key="2">
    <citation type="journal article" date="2000" name="Genome Res.">
        <title>Normalization and subtraction of cap-trapper-selected cDNAs to prepare full-length cDNA libraries for rapid discovery of new genes.</title>
        <authorList>
            <person name="Carninci P."/>
            <person name="Shibata Y."/>
            <person name="Hayatsu N."/>
            <person name="Sugahara Y."/>
            <person name="Shibata K."/>
            <person name="Itoh M."/>
            <person name="Konno H."/>
            <person name="Okazaki Y."/>
            <person name="Muramatsu M."/>
            <person name="Hayashizaki Y."/>
        </authorList>
    </citation>
    <scope>NUCLEOTIDE SEQUENCE</scope>
    <source>
        <strain evidence="1">C57BL/6J</strain>
        <tissue evidence="1">Thymus</tissue>
    </source>
</reference>
<protein>
    <submittedName>
        <fullName evidence="1">Uncharacterized protein</fullName>
    </submittedName>
</protein>
<gene>
    <name evidence="2" type="primary">Sox4</name>
</gene>
<name>Q3U5A1_MOUSE</name>
<dbReference type="MGI" id="MGI:98366">
    <property type="gene designation" value="Sox4"/>
</dbReference>
<reference evidence="1" key="1">
    <citation type="journal article" date="1999" name="Methods Enzymol.">
        <title>High-efficiency full-length cDNA cloning.</title>
        <authorList>
            <person name="Carninci P."/>
            <person name="Hayashizaki Y."/>
        </authorList>
    </citation>
    <scope>NUCLEOTIDE SEQUENCE</scope>
    <source>
        <strain evidence="1">C57BL/6J</strain>
        <tissue evidence="1">Thymus</tissue>
    </source>
</reference>
<dbReference type="EMBL" id="AK153771">
    <property type="protein sequence ID" value="BAE32179.1"/>
    <property type="molecule type" value="mRNA"/>
</dbReference>
<accession>Q3U5A1</accession>
<reference evidence="1" key="5">
    <citation type="journal article" date="2002" name="Nature">
        <title>Analysis of the mouse transcriptome based on functional annotation of 60,770 full-length cDNAs.</title>
        <authorList>
            <consortium name="The FANTOM Consortium and the RIKEN Genome Exploration Research Group Phase I and II Team"/>
        </authorList>
    </citation>
    <scope>NUCLEOTIDE SEQUENCE</scope>
    <source>
        <strain evidence="1">C57BL/6J</strain>
        <tissue evidence="1">Thymus</tissue>
    </source>
</reference>
<organism evidence="1">
    <name type="scientific">Mus musculus</name>
    <name type="common">Mouse</name>
    <dbReference type="NCBI Taxonomy" id="10090"/>
    <lineage>
        <taxon>Eukaryota</taxon>
        <taxon>Metazoa</taxon>
        <taxon>Chordata</taxon>
        <taxon>Craniata</taxon>
        <taxon>Vertebrata</taxon>
        <taxon>Euteleostomi</taxon>
        <taxon>Mammalia</taxon>
        <taxon>Eutheria</taxon>
        <taxon>Euarchontoglires</taxon>
        <taxon>Glires</taxon>
        <taxon>Rodentia</taxon>
        <taxon>Myomorpha</taxon>
        <taxon>Muroidea</taxon>
        <taxon>Muridae</taxon>
        <taxon>Murinae</taxon>
        <taxon>Mus</taxon>
        <taxon>Mus</taxon>
    </lineage>
</organism>
<sequence length="134" mass="14192">MVKKGGGKSSVPHLLPTPSLYSLCIFPLLKISFSAMKTERRLWGDAFGICVELRGALAWRNSTLAKSRAGLSPPPPTFFPLVLAAGDVLGVAGEPRKWTWGPRGSHSNLVGDAEGPGAQRALGFPGLRLGSVQK</sequence>
<dbReference type="AGR" id="MGI:98366"/>
<reference evidence="1" key="8">
    <citation type="journal article" date="2005" name="Science">
        <title>Antisense Transcription in the Mammalian Transcriptome.</title>
        <authorList>
            <consortium name="RIKEN Genome Exploration Research Group and Genome Science Group (Genome Network Project Core Group) and the FANTOM Consortium"/>
        </authorList>
    </citation>
    <scope>NUCLEOTIDE SEQUENCE</scope>
    <source>
        <strain evidence="1">C57BL/6J</strain>
        <tissue evidence="1">Thymus</tissue>
    </source>
</reference>
<reference evidence="1" key="3">
    <citation type="journal article" date="2000" name="Genome Res.">
        <title>RIKEN integrated sequence analysis (RISA) system--384-format sequencing pipeline with 384 multicapillary sequencer.</title>
        <authorList>
            <person name="Shibata K."/>
            <person name="Itoh M."/>
            <person name="Aizawa K."/>
            <person name="Nagaoka S."/>
            <person name="Sasaki N."/>
            <person name="Carninci P."/>
            <person name="Konno H."/>
            <person name="Akiyama J."/>
            <person name="Nishi K."/>
            <person name="Kitsunai T."/>
            <person name="Tashiro H."/>
            <person name="Itoh M."/>
            <person name="Sumi N."/>
            <person name="Ishii Y."/>
            <person name="Nakamura S."/>
            <person name="Hazama M."/>
            <person name="Nishine T."/>
            <person name="Harada A."/>
            <person name="Yamamoto R."/>
            <person name="Matsumoto H."/>
            <person name="Sakaguchi S."/>
            <person name="Ikegami T."/>
            <person name="Kashiwagi K."/>
            <person name="Fujiwake S."/>
            <person name="Inoue K."/>
            <person name="Togawa Y."/>
            <person name="Izawa M."/>
            <person name="Ohara E."/>
            <person name="Watahiki M."/>
            <person name="Yoneda Y."/>
            <person name="Ishikawa T."/>
            <person name="Ozawa K."/>
            <person name="Tanaka T."/>
            <person name="Matsuura S."/>
            <person name="Kawai J."/>
            <person name="Okazaki Y."/>
            <person name="Muramatsu M."/>
            <person name="Inoue Y."/>
            <person name="Kira A."/>
            <person name="Hayashizaki Y."/>
        </authorList>
    </citation>
    <scope>NUCLEOTIDE SEQUENCE</scope>
    <source>
        <strain evidence="1">C57BL/6J</strain>
        <tissue evidence="1">Thymus</tissue>
    </source>
</reference>
<dbReference type="AlphaFoldDB" id="Q3U5A1"/>
<evidence type="ECO:0000313" key="1">
    <source>
        <dbReference type="EMBL" id="BAE32179.1"/>
    </source>
</evidence>
<proteinExistence type="evidence at transcript level"/>
<reference evidence="1" key="7">
    <citation type="journal article" date="2005" name="Science">
        <title>The Transcriptional Landscape of the Mammalian Genome.</title>
        <authorList>
            <consortium name="The FANTOM Consortium"/>
            <consortium name="Riken Genome Exploration Research Group and Genome Science Group (Genome Network Project Core Group)"/>
        </authorList>
    </citation>
    <scope>NUCLEOTIDE SEQUENCE</scope>
    <source>
        <strain evidence="1">C57BL/6J</strain>
        <tissue evidence="1">Thymus</tissue>
    </source>
</reference>
<evidence type="ECO:0000313" key="2">
    <source>
        <dbReference type="MGI" id="MGI:98366"/>
    </source>
</evidence>